<sequence length="114" mass="13007">MDIKIQIESNMETHCCHAGSMAPDDPRGNLQYELQENWMRWTEARTRHLLSMMMMVACMLHVAPMMALAIERRTRRGFYGAKKAEAQVGCFKVLPQLIIPKLTASGTPWAVQQT</sequence>
<evidence type="ECO:0000313" key="2">
    <source>
        <dbReference type="EMBL" id="KAF4043031.1"/>
    </source>
</evidence>
<keyword evidence="3" id="KW-1185">Reference proteome</keyword>
<accession>A0A833TLY4</accession>
<organism evidence="2 3">
    <name type="scientific">Phytophthora infestans</name>
    <name type="common">Potato late blight agent</name>
    <name type="synonym">Botrytis infestans</name>
    <dbReference type="NCBI Taxonomy" id="4787"/>
    <lineage>
        <taxon>Eukaryota</taxon>
        <taxon>Sar</taxon>
        <taxon>Stramenopiles</taxon>
        <taxon>Oomycota</taxon>
        <taxon>Peronosporomycetes</taxon>
        <taxon>Peronosporales</taxon>
        <taxon>Peronosporaceae</taxon>
        <taxon>Phytophthora</taxon>
    </lineage>
</organism>
<dbReference type="AlphaFoldDB" id="A0A833TLY4"/>
<proteinExistence type="predicted"/>
<keyword evidence="1" id="KW-1133">Transmembrane helix</keyword>
<reference evidence="2" key="1">
    <citation type="submission" date="2020-04" db="EMBL/GenBank/DDBJ databases">
        <title>Hybrid Assembly of Korean Phytophthora infestans isolates.</title>
        <authorList>
            <person name="Prokchorchik M."/>
            <person name="Lee Y."/>
            <person name="Seo J."/>
            <person name="Cho J.-H."/>
            <person name="Park Y.-E."/>
            <person name="Jang D.-C."/>
            <person name="Im J.-S."/>
            <person name="Choi J.-G."/>
            <person name="Park H.-J."/>
            <person name="Lee G.-B."/>
            <person name="Lee Y.-G."/>
            <person name="Hong S.-Y."/>
            <person name="Cho K."/>
            <person name="Sohn K.H."/>
        </authorList>
    </citation>
    <scope>NUCLEOTIDE SEQUENCE</scope>
    <source>
        <strain evidence="2">KR_1_A1</strain>
    </source>
</reference>
<comment type="caution">
    <text evidence="2">The sequence shown here is derived from an EMBL/GenBank/DDBJ whole genome shotgun (WGS) entry which is preliminary data.</text>
</comment>
<gene>
    <name evidence="2" type="ORF">GN244_ATG04504</name>
</gene>
<dbReference type="EMBL" id="WSZM01000092">
    <property type="protein sequence ID" value="KAF4043031.1"/>
    <property type="molecule type" value="Genomic_DNA"/>
</dbReference>
<keyword evidence="1" id="KW-0812">Transmembrane</keyword>
<feature type="transmembrane region" description="Helical" evidence="1">
    <location>
        <begin position="49"/>
        <end position="70"/>
    </location>
</feature>
<evidence type="ECO:0000256" key="1">
    <source>
        <dbReference type="SAM" id="Phobius"/>
    </source>
</evidence>
<evidence type="ECO:0008006" key="4">
    <source>
        <dbReference type="Google" id="ProtNLM"/>
    </source>
</evidence>
<dbReference type="Proteomes" id="UP000602510">
    <property type="component" value="Unassembled WGS sequence"/>
</dbReference>
<keyword evidence="1" id="KW-0472">Membrane</keyword>
<protein>
    <recommendedName>
        <fullName evidence="4">Transmembrane protein</fullName>
    </recommendedName>
</protein>
<name>A0A833TLY4_PHYIN</name>
<evidence type="ECO:0000313" key="3">
    <source>
        <dbReference type="Proteomes" id="UP000602510"/>
    </source>
</evidence>